<feature type="transmembrane region" description="Helical" evidence="1">
    <location>
        <begin position="15"/>
        <end position="39"/>
    </location>
</feature>
<keyword evidence="1" id="KW-0812">Transmembrane</keyword>
<dbReference type="PANTHER" id="PTHR30093">
    <property type="entry name" value="GENERAL SECRETION PATHWAY PROTEIN G"/>
    <property type="match status" value="1"/>
</dbReference>
<organism evidence="2 3">
    <name type="scientific">Marinibactrum halimedae</name>
    <dbReference type="NCBI Taxonomy" id="1444977"/>
    <lineage>
        <taxon>Bacteria</taxon>
        <taxon>Pseudomonadati</taxon>
        <taxon>Pseudomonadota</taxon>
        <taxon>Gammaproteobacteria</taxon>
        <taxon>Cellvibrionales</taxon>
        <taxon>Cellvibrionaceae</taxon>
        <taxon>Marinibactrum</taxon>
    </lineage>
</organism>
<dbReference type="InterPro" id="IPR031982">
    <property type="entry name" value="PilE-like"/>
</dbReference>
<dbReference type="EMBL" id="BSPD01000102">
    <property type="protein sequence ID" value="GLS28159.1"/>
    <property type="molecule type" value="Genomic_DNA"/>
</dbReference>
<evidence type="ECO:0008006" key="4">
    <source>
        <dbReference type="Google" id="ProtNLM"/>
    </source>
</evidence>
<dbReference type="PROSITE" id="PS00409">
    <property type="entry name" value="PROKAR_NTER_METHYL"/>
    <property type="match status" value="1"/>
</dbReference>
<dbReference type="Pfam" id="PF07963">
    <property type="entry name" value="N_methyl"/>
    <property type="match status" value="1"/>
</dbReference>
<dbReference type="Proteomes" id="UP001156870">
    <property type="component" value="Unassembled WGS sequence"/>
</dbReference>
<gene>
    <name evidence="2" type="ORF">GCM10007877_38780</name>
</gene>
<proteinExistence type="predicted"/>
<dbReference type="InterPro" id="IPR012902">
    <property type="entry name" value="N_methyl_site"/>
</dbReference>
<keyword evidence="1" id="KW-0472">Membrane</keyword>
<dbReference type="InterPro" id="IPR045584">
    <property type="entry name" value="Pilin-like"/>
</dbReference>
<dbReference type="RefSeq" id="WP_269783429.1">
    <property type="nucleotide sequence ID" value="NZ_BSPD01000102.1"/>
</dbReference>
<evidence type="ECO:0000313" key="2">
    <source>
        <dbReference type="EMBL" id="GLS28159.1"/>
    </source>
</evidence>
<dbReference type="Gene3D" id="3.30.700.10">
    <property type="entry name" value="Glycoprotein, Type 4 Pilin"/>
    <property type="match status" value="1"/>
</dbReference>
<evidence type="ECO:0000256" key="1">
    <source>
        <dbReference type="SAM" id="Phobius"/>
    </source>
</evidence>
<dbReference type="Pfam" id="PF16732">
    <property type="entry name" value="ComP_DUS"/>
    <property type="match status" value="1"/>
</dbReference>
<name>A0AA37WNK9_9GAMM</name>
<accession>A0AA37WNK9</accession>
<dbReference type="PANTHER" id="PTHR30093:SF47">
    <property type="entry name" value="TYPE IV PILUS NON-CORE MINOR PILIN PILE"/>
    <property type="match status" value="1"/>
</dbReference>
<dbReference type="SUPFAM" id="SSF54523">
    <property type="entry name" value="Pili subunits"/>
    <property type="match status" value="1"/>
</dbReference>
<keyword evidence="1" id="KW-1133">Transmembrane helix</keyword>
<evidence type="ECO:0000313" key="3">
    <source>
        <dbReference type="Proteomes" id="UP001156870"/>
    </source>
</evidence>
<comment type="caution">
    <text evidence="2">The sequence shown here is derived from an EMBL/GenBank/DDBJ whole genome shotgun (WGS) entry which is preliminary data.</text>
</comment>
<dbReference type="NCBIfam" id="TIGR02532">
    <property type="entry name" value="IV_pilin_GFxxxE"/>
    <property type="match status" value="1"/>
</dbReference>
<dbReference type="GO" id="GO:0043683">
    <property type="term" value="P:type IV pilus assembly"/>
    <property type="evidence" value="ECO:0007669"/>
    <property type="project" value="InterPro"/>
</dbReference>
<keyword evidence="3" id="KW-1185">Reference proteome</keyword>
<reference evidence="2 3" key="1">
    <citation type="journal article" date="2014" name="Int. J. Syst. Evol. Microbiol.">
        <title>Complete genome sequence of Corynebacterium casei LMG S-19264T (=DSM 44701T), isolated from a smear-ripened cheese.</title>
        <authorList>
            <consortium name="US DOE Joint Genome Institute (JGI-PGF)"/>
            <person name="Walter F."/>
            <person name="Albersmeier A."/>
            <person name="Kalinowski J."/>
            <person name="Ruckert C."/>
        </authorList>
    </citation>
    <scope>NUCLEOTIDE SEQUENCE [LARGE SCALE GENOMIC DNA]</scope>
    <source>
        <strain evidence="2 3">NBRC 110095</strain>
    </source>
</reference>
<protein>
    <recommendedName>
        <fullName evidence="4">Prepilin-type N-terminal cleavage/methylation domain-containing protein</fullName>
    </recommendedName>
</protein>
<dbReference type="AlphaFoldDB" id="A0AA37WNK9"/>
<sequence length="150" mass="16446">MNILRSNSRSEPAKGFTLIEVMIVVAIIAILASIAYPAYQNQMQRGRQADGIALITQVMQAQERRFINELSYTVDLTEVGFNAENQIPSEDGFYQVSARACPSENDTARCIEAIAVPQGPQVGSGILGLSSFGEQNIYKEADNDSVIQTW</sequence>